<dbReference type="EMBL" id="FNAS01000008">
    <property type="protein sequence ID" value="SDE39530.1"/>
    <property type="molecule type" value="Genomic_DNA"/>
</dbReference>
<dbReference type="Proteomes" id="UP000198517">
    <property type="component" value="Unassembled WGS sequence"/>
</dbReference>
<reference evidence="1 2" key="1">
    <citation type="submission" date="2016-10" db="EMBL/GenBank/DDBJ databases">
        <authorList>
            <person name="de Groot N.N."/>
        </authorList>
    </citation>
    <scope>NUCLEOTIDE SEQUENCE [LARGE SCALE GENOMIC DNA]</scope>
    <source>
        <strain evidence="1 2">DSM 24015</strain>
    </source>
</reference>
<dbReference type="AlphaFoldDB" id="A0A1G7CLB4"/>
<gene>
    <name evidence="1" type="ORF">SAMN05421544_10872</name>
</gene>
<protein>
    <submittedName>
        <fullName evidence="1">Uncharacterized protein</fullName>
    </submittedName>
</protein>
<accession>A0A1G7CLB4</accession>
<evidence type="ECO:0000313" key="1">
    <source>
        <dbReference type="EMBL" id="SDE39530.1"/>
    </source>
</evidence>
<dbReference type="STRING" id="1071918.SAMN05421544_10872"/>
<evidence type="ECO:0000313" key="2">
    <source>
        <dbReference type="Proteomes" id="UP000198517"/>
    </source>
</evidence>
<organism evidence="1 2">
    <name type="scientific">Riemerella columbipharyngis</name>
    <dbReference type="NCBI Taxonomy" id="1071918"/>
    <lineage>
        <taxon>Bacteria</taxon>
        <taxon>Pseudomonadati</taxon>
        <taxon>Bacteroidota</taxon>
        <taxon>Flavobacteriia</taxon>
        <taxon>Flavobacteriales</taxon>
        <taxon>Weeksellaceae</taxon>
        <taxon>Riemerella</taxon>
    </lineage>
</organism>
<keyword evidence="2" id="KW-1185">Reference proteome</keyword>
<name>A0A1G7CLB4_9FLAO</name>
<proteinExistence type="predicted"/>
<sequence>MILFIVIKEETKTDYEENKIQKISCSKALHNILYSKNKIPSYRIHYWRWVYLVYLP</sequence>